<feature type="transmembrane region" description="Helical" evidence="5">
    <location>
        <begin position="277"/>
        <end position="295"/>
    </location>
</feature>
<sequence>MTDFALRFSDSRRSYRVAVGVLFFLQGLCFASWASRIPSIQQALGLNESELGLVLFALPVGSMFSLPFAGYIVSKLGSRTVATTALAIYSLILLMLGAAATKWQLIGVLLLFGVAGNLSNISINTQAVGVEAIYQRTVMASFHGMWSVAGFTAAAVGSYMIGNGVLPYEHFFIILGIILLTLALTYRYTLKEDVNAGATSQKLFVKPDQALLKLGLITFCSMICEGAMFDWSGIYFQKVVQAEKAWIGAGYTIFMCTMATGRFIADWFSTRFGLRRTLQVSGMLTATGLIISVVFPTLLPAMAGFFLVGFGVSSIVPLVYSAAGRSKTMTAGMALAAVSSIGFLGFLFGPPLIGVLAGLSSLRLSFTFIALMGLCITLIATKVKFD</sequence>
<reference evidence="7 8" key="1">
    <citation type="submission" date="2016-11" db="EMBL/GenBank/DDBJ databases">
        <authorList>
            <person name="Jaros S."/>
            <person name="Januszkiewicz K."/>
            <person name="Wedrychowicz H."/>
        </authorList>
    </citation>
    <scope>NUCLEOTIDE SEQUENCE [LARGE SCALE GENOMIC DNA]</scope>
    <source>
        <strain evidence="7 8">DSM 26897</strain>
    </source>
</reference>
<feature type="domain" description="Major facilitator superfamily (MFS) profile" evidence="6">
    <location>
        <begin position="15"/>
        <end position="386"/>
    </location>
</feature>
<dbReference type="OrthoDB" id="9809599at2"/>
<dbReference type="Pfam" id="PF07690">
    <property type="entry name" value="MFS_1"/>
    <property type="match status" value="1"/>
</dbReference>
<dbReference type="Proteomes" id="UP000184368">
    <property type="component" value="Unassembled WGS sequence"/>
</dbReference>
<dbReference type="RefSeq" id="WP_073041252.1">
    <property type="nucleotide sequence ID" value="NZ_FQUO01000004.1"/>
</dbReference>
<feature type="transmembrane region" description="Helical" evidence="5">
    <location>
        <begin position="362"/>
        <end position="381"/>
    </location>
</feature>
<dbReference type="GO" id="GO:0022857">
    <property type="term" value="F:transmembrane transporter activity"/>
    <property type="evidence" value="ECO:0007669"/>
    <property type="project" value="InterPro"/>
</dbReference>
<dbReference type="CDD" id="cd17393">
    <property type="entry name" value="MFS_MosC_like"/>
    <property type="match status" value="1"/>
</dbReference>
<dbReference type="InterPro" id="IPR011701">
    <property type="entry name" value="MFS"/>
</dbReference>
<protein>
    <submittedName>
        <fullName evidence="7">Nitrate/nitrite transporter NarK</fullName>
    </submittedName>
</protein>
<evidence type="ECO:0000256" key="4">
    <source>
        <dbReference type="ARBA" id="ARBA00023136"/>
    </source>
</evidence>
<evidence type="ECO:0000256" key="1">
    <source>
        <dbReference type="ARBA" id="ARBA00004141"/>
    </source>
</evidence>
<evidence type="ECO:0000256" key="3">
    <source>
        <dbReference type="ARBA" id="ARBA00022989"/>
    </source>
</evidence>
<name>A0A1M4Y2N5_9BACT</name>
<feature type="transmembrane region" description="Helical" evidence="5">
    <location>
        <begin position="168"/>
        <end position="189"/>
    </location>
</feature>
<feature type="transmembrane region" description="Helical" evidence="5">
    <location>
        <begin position="53"/>
        <end position="73"/>
    </location>
</feature>
<dbReference type="Gene3D" id="1.20.1250.20">
    <property type="entry name" value="MFS general substrate transporter like domains"/>
    <property type="match status" value="2"/>
</dbReference>
<dbReference type="InterPro" id="IPR051788">
    <property type="entry name" value="MFS_Transporter"/>
</dbReference>
<keyword evidence="2 5" id="KW-0812">Transmembrane</keyword>
<feature type="transmembrane region" description="Helical" evidence="5">
    <location>
        <begin position="210"/>
        <end position="234"/>
    </location>
</feature>
<evidence type="ECO:0000313" key="8">
    <source>
        <dbReference type="Proteomes" id="UP000184368"/>
    </source>
</evidence>
<evidence type="ECO:0000259" key="6">
    <source>
        <dbReference type="PROSITE" id="PS50850"/>
    </source>
</evidence>
<dbReference type="SUPFAM" id="SSF103473">
    <property type="entry name" value="MFS general substrate transporter"/>
    <property type="match status" value="1"/>
</dbReference>
<dbReference type="InterPro" id="IPR036259">
    <property type="entry name" value="MFS_trans_sf"/>
</dbReference>
<dbReference type="GO" id="GO:0016020">
    <property type="term" value="C:membrane"/>
    <property type="evidence" value="ECO:0007669"/>
    <property type="project" value="UniProtKB-SubCell"/>
</dbReference>
<keyword evidence="8" id="KW-1185">Reference proteome</keyword>
<feature type="transmembrane region" description="Helical" evidence="5">
    <location>
        <begin position="246"/>
        <end position="265"/>
    </location>
</feature>
<feature type="transmembrane region" description="Helical" evidence="5">
    <location>
        <begin position="332"/>
        <end position="356"/>
    </location>
</feature>
<feature type="transmembrane region" description="Helical" evidence="5">
    <location>
        <begin position="144"/>
        <end position="162"/>
    </location>
</feature>
<feature type="transmembrane region" description="Helical" evidence="5">
    <location>
        <begin position="105"/>
        <end position="123"/>
    </location>
</feature>
<organism evidence="7 8">
    <name type="scientific">Cnuella takakiae</name>
    <dbReference type="NCBI Taxonomy" id="1302690"/>
    <lineage>
        <taxon>Bacteria</taxon>
        <taxon>Pseudomonadati</taxon>
        <taxon>Bacteroidota</taxon>
        <taxon>Chitinophagia</taxon>
        <taxon>Chitinophagales</taxon>
        <taxon>Chitinophagaceae</taxon>
        <taxon>Cnuella</taxon>
    </lineage>
</organism>
<dbReference type="PROSITE" id="PS50850">
    <property type="entry name" value="MFS"/>
    <property type="match status" value="1"/>
</dbReference>
<feature type="transmembrane region" description="Helical" evidence="5">
    <location>
        <begin position="80"/>
        <end position="99"/>
    </location>
</feature>
<comment type="subcellular location">
    <subcellularLocation>
        <location evidence="1">Membrane</location>
        <topology evidence="1">Multi-pass membrane protein</topology>
    </subcellularLocation>
</comment>
<dbReference type="AlphaFoldDB" id="A0A1M4Y2N5"/>
<evidence type="ECO:0000313" key="7">
    <source>
        <dbReference type="EMBL" id="SHE99948.1"/>
    </source>
</evidence>
<feature type="transmembrane region" description="Helical" evidence="5">
    <location>
        <begin position="15"/>
        <end position="33"/>
    </location>
</feature>
<dbReference type="InterPro" id="IPR020846">
    <property type="entry name" value="MFS_dom"/>
</dbReference>
<gene>
    <name evidence="7" type="ORF">SAMN05444008_104130</name>
</gene>
<feature type="transmembrane region" description="Helical" evidence="5">
    <location>
        <begin position="301"/>
        <end position="320"/>
    </location>
</feature>
<dbReference type="STRING" id="1302690.BUE76_14830"/>
<dbReference type="PANTHER" id="PTHR23514">
    <property type="entry name" value="BYPASS OF STOP CODON PROTEIN 6"/>
    <property type="match status" value="1"/>
</dbReference>
<evidence type="ECO:0000256" key="2">
    <source>
        <dbReference type="ARBA" id="ARBA00022692"/>
    </source>
</evidence>
<dbReference type="PANTHER" id="PTHR23514:SF13">
    <property type="entry name" value="INNER MEMBRANE PROTEIN YBJJ"/>
    <property type="match status" value="1"/>
</dbReference>
<accession>A0A1M4Y2N5</accession>
<keyword evidence="4 5" id="KW-0472">Membrane</keyword>
<proteinExistence type="predicted"/>
<evidence type="ECO:0000256" key="5">
    <source>
        <dbReference type="SAM" id="Phobius"/>
    </source>
</evidence>
<dbReference type="EMBL" id="FQUO01000004">
    <property type="protein sequence ID" value="SHE99948.1"/>
    <property type="molecule type" value="Genomic_DNA"/>
</dbReference>
<keyword evidence="3 5" id="KW-1133">Transmembrane helix</keyword>